<keyword evidence="6 19" id="KW-0732">Signal</keyword>
<feature type="transmembrane region" description="Helical" evidence="18">
    <location>
        <begin position="620"/>
        <end position="645"/>
    </location>
</feature>
<evidence type="ECO:0000256" key="12">
    <source>
        <dbReference type="ARBA" id="ARBA00023224"/>
    </source>
</evidence>
<evidence type="ECO:0000313" key="21">
    <source>
        <dbReference type="EMBL" id="CAH2319957.1"/>
    </source>
</evidence>
<evidence type="ECO:0000256" key="2">
    <source>
        <dbReference type="ARBA" id="ARBA00022475"/>
    </source>
</evidence>
<gene>
    <name evidence="21" type="ORF">PECUL_23A022340</name>
</gene>
<evidence type="ECO:0000256" key="9">
    <source>
        <dbReference type="ARBA" id="ARBA00023136"/>
    </source>
</evidence>
<dbReference type="PROSITE" id="PS00980">
    <property type="entry name" value="G_PROTEIN_RECEP_F3_2"/>
    <property type="match status" value="1"/>
</dbReference>
<dbReference type="InterPro" id="IPR017978">
    <property type="entry name" value="GPCR_3_C"/>
</dbReference>
<keyword evidence="22" id="KW-1185">Reference proteome</keyword>
<keyword evidence="9 18" id="KW-0472">Membrane</keyword>
<dbReference type="PANTHER" id="PTHR24061:SF517">
    <property type="entry name" value="TASTE RECEPTOR TYPE 1 MEMBER 2"/>
    <property type="match status" value="1"/>
</dbReference>
<dbReference type="InterPro" id="IPR028082">
    <property type="entry name" value="Peripla_BP_I"/>
</dbReference>
<proteinExistence type="inferred from homology"/>
<feature type="chain" id="PRO_5041959381" description="Taste receptor type 1 member 2" evidence="19">
    <location>
        <begin position="19"/>
        <end position="827"/>
    </location>
</feature>
<keyword evidence="4" id="KW-0716">Sensory transduction</keyword>
<dbReference type="Gene3D" id="3.40.50.2300">
    <property type="match status" value="2"/>
</dbReference>
<dbReference type="AlphaFoldDB" id="A0AAD1T641"/>
<keyword evidence="12" id="KW-0807">Transducer</keyword>
<dbReference type="GO" id="GO:0005886">
    <property type="term" value="C:plasma membrane"/>
    <property type="evidence" value="ECO:0007669"/>
    <property type="project" value="UniProtKB-SubCell"/>
</dbReference>
<dbReference type="GO" id="GO:1903767">
    <property type="term" value="C:sweet taste receptor complex"/>
    <property type="evidence" value="ECO:0007669"/>
    <property type="project" value="TreeGrafter"/>
</dbReference>
<protein>
    <recommendedName>
        <fullName evidence="16">Taste receptor type 1 member 2</fullName>
    </recommendedName>
    <alternativeName>
        <fullName evidence="17">Sweet taste receptor T1R2</fullName>
    </alternativeName>
</protein>
<dbReference type="GO" id="GO:0033041">
    <property type="term" value="F:sweet taste receptor activity"/>
    <property type="evidence" value="ECO:0007669"/>
    <property type="project" value="TreeGrafter"/>
</dbReference>
<evidence type="ECO:0000256" key="19">
    <source>
        <dbReference type="SAM" id="SignalP"/>
    </source>
</evidence>
<dbReference type="Gene3D" id="2.10.50.30">
    <property type="entry name" value="GPCR, family 3, nine cysteines domain"/>
    <property type="match status" value="1"/>
</dbReference>
<evidence type="ECO:0000256" key="4">
    <source>
        <dbReference type="ARBA" id="ARBA00022606"/>
    </source>
</evidence>
<dbReference type="InterPro" id="IPR011500">
    <property type="entry name" value="GPCR_3_9-Cys_dom"/>
</dbReference>
<keyword evidence="3" id="KW-0919">Taste</keyword>
<keyword evidence="5 18" id="KW-0812">Transmembrane</keyword>
<evidence type="ECO:0000256" key="17">
    <source>
        <dbReference type="ARBA" id="ARBA00042616"/>
    </source>
</evidence>
<comment type="subcellular location">
    <subcellularLocation>
        <location evidence="1">Cell membrane</location>
        <topology evidence="1">Multi-pass membrane protein</topology>
    </subcellularLocation>
</comment>
<dbReference type="Pfam" id="PF07562">
    <property type="entry name" value="NCD3G"/>
    <property type="match status" value="1"/>
</dbReference>
<reference evidence="21" key="1">
    <citation type="submission" date="2022-03" db="EMBL/GenBank/DDBJ databases">
        <authorList>
            <person name="Alioto T."/>
            <person name="Alioto T."/>
            <person name="Gomez Garrido J."/>
        </authorList>
    </citation>
    <scope>NUCLEOTIDE SEQUENCE</scope>
</reference>
<evidence type="ECO:0000256" key="10">
    <source>
        <dbReference type="ARBA" id="ARBA00023170"/>
    </source>
</evidence>
<evidence type="ECO:0000256" key="7">
    <source>
        <dbReference type="ARBA" id="ARBA00022989"/>
    </source>
</evidence>
<dbReference type="InterPro" id="IPR001828">
    <property type="entry name" value="ANF_lig-bd_rcpt"/>
</dbReference>
<dbReference type="PROSITE" id="PS50259">
    <property type="entry name" value="G_PROTEIN_RECEP_F3_4"/>
    <property type="match status" value="1"/>
</dbReference>
<accession>A0AAD1T641</accession>
<evidence type="ECO:0000256" key="3">
    <source>
        <dbReference type="ARBA" id="ARBA00022480"/>
    </source>
</evidence>
<keyword evidence="11" id="KW-0325">Glycoprotein</keyword>
<evidence type="ECO:0000256" key="6">
    <source>
        <dbReference type="ARBA" id="ARBA00022729"/>
    </source>
</evidence>
<sequence length="827" mass="92247">MKSFVIIPLLLMQSSASAVMSFGSQNASSEFVLRGDYTVGGLFSLHASGASVIESCSSLNANPAGYLNLQVMRFAVEEINNSSKLLPNITLGYEILDTCYIYNNIQPALAFMSKDYVFDTEASYTNYIPKVISVIGPDNSDSAETTADLFNLLLIPQINIFATSKRLSDLSLPSCFQTVASSKTQQGAIIDILTFFNWTWIAVLGSSDEYGHHGIQSLIKLATDEDICVAYQGTIPIKIPGKEKEWNNSILQIVHNVTSVNVNVIVVLSVDIVVLDFFRQVLDTNLQGKVWIATETWSLSTVIYNLPNIQRLGVVLGIAAKYVDIPGIEEYLSDAYNQTKGHSLNPDVKECNQDCQTCLNSTESSSFSFSEDRVSFSIYAALYAVAHALHIVLGCNDTYCNKMDVYPWQITDAFGQVNFSLLGNLIHFDQYGDSPTGYDIVIWNWLGKTHFEKVGSYPELGNLVINPDKIKWQTANNQVPSSLCSPECRSGQEKRQTGNYICCFICVNCSAGQYLNENGICIECSQHQWSTEGSTFCYEKTRVFLTWNDTLTIAIFTMTILGMLLTVVVIVTFIVHLKSPVVKAAGGKRCFLMLPALATAYLSILAYLGEPDTMKCILRLPFYSLALTICFSYISIRSFQIVCIFKMSSKLPATYDYWVKQNGQYVFFIILCSTQVLISCVWVSVNPPMESTKDLTSDTVLLSCSQFTSTYNILQYSYNAFLSLMCFTFAYMCKEVPKNYNEAKCITFTMLIYFVICIFFFTAQLIDVGEYVNPINAGLALASLLGITGGYFMPKCYIIFLRPQRNTTKYFQSTIQSYTKRGTGSTK</sequence>
<dbReference type="FunFam" id="2.10.50.30:FF:000004">
    <property type="entry name" value="Taste receptor type 1 member 3-like protein"/>
    <property type="match status" value="1"/>
</dbReference>
<feature type="transmembrane region" description="Helical" evidence="18">
    <location>
        <begin position="589"/>
        <end position="608"/>
    </location>
</feature>
<evidence type="ECO:0000256" key="13">
    <source>
        <dbReference type="ARBA" id="ARBA00037659"/>
    </source>
</evidence>
<evidence type="ECO:0000256" key="5">
    <source>
        <dbReference type="ARBA" id="ARBA00022692"/>
    </source>
</evidence>
<dbReference type="InterPro" id="IPR017979">
    <property type="entry name" value="GPCR_3_CS"/>
</dbReference>
<dbReference type="Pfam" id="PF01094">
    <property type="entry name" value="ANF_receptor"/>
    <property type="match status" value="1"/>
</dbReference>
<feature type="transmembrane region" description="Helical" evidence="18">
    <location>
        <begin position="745"/>
        <end position="766"/>
    </location>
</feature>
<evidence type="ECO:0000256" key="1">
    <source>
        <dbReference type="ARBA" id="ARBA00004651"/>
    </source>
</evidence>
<keyword evidence="7 18" id="KW-1133">Transmembrane helix</keyword>
<dbReference type="PANTHER" id="PTHR24061">
    <property type="entry name" value="CALCIUM-SENSING RECEPTOR-RELATED"/>
    <property type="match status" value="1"/>
</dbReference>
<keyword evidence="8" id="KW-0297">G-protein coupled receptor</keyword>
<name>A0AAD1T641_PELCU</name>
<evidence type="ECO:0000256" key="14">
    <source>
        <dbReference type="ARBA" id="ARBA00038492"/>
    </source>
</evidence>
<dbReference type="PRINTS" id="PR00248">
    <property type="entry name" value="GPCRMGR"/>
</dbReference>
<feature type="transmembrane region" description="Helical" evidence="18">
    <location>
        <begin position="778"/>
        <end position="800"/>
    </location>
</feature>
<evidence type="ECO:0000313" key="22">
    <source>
        <dbReference type="Proteomes" id="UP001295444"/>
    </source>
</evidence>
<dbReference type="SUPFAM" id="SSF53822">
    <property type="entry name" value="Periplasmic binding protein-like I"/>
    <property type="match status" value="1"/>
</dbReference>
<organism evidence="21 22">
    <name type="scientific">Pelobates cultripes</name>
    <name type="common">Western spadefoot toad</name>
    <dbReference type="NCBI Taxonomy" id="61616"/>
    <lineage>
        <taxon>Eukaryota</taxon>
        <taxon>Metazoa</taxon>
        <taxon>Chordata</taxon>
        <taxon>Craniata</taxon>
        <taxon>Vertebrata</taxon>
        <taxon>Euteleostomi</taxon>
        <taxon>Amphibia</taxon>
        <taxon>Batrachia</taxon>
        <taxon>Anura</taxon>
        <taxon>Pelobatoidea</taxon>
        <taxon>Pelobatidae</taxon>
        <taxon>Pelobates</taxon>
    </lineage>
</organism>
<evidence type="ECO:0000256" key="15">
    <source>
        <dbReference type="ARBA" id="ARBA00038699"/>
    </source>
</evidence>
<dbReference type="FunFam" id="3.40.50.2300:FF:000016">
    <property type="entry name" value="Taste 1 receptor member 2"/>
    <property type="match status" value="1"/>
</dbReference>
<dbReference type="InterPro" id="IPR000068">
    <property type="entry name" value="GPCR_3_Ca_sens_rcpt-rel"/>
</dbReference>
<keyword evidence="10 21" id="KW-0675">Receptor</keyword>
<dbReference type="InterPro" id="IPR000337">
    <property type="entry name" value="GPCR_3"/>
</dbReference>
<dbReference type="InterPro" id="IPR038550">
    <property type="entry name" value="GPCR_3_9-Cys_sf"/>
</dbReference>
<evidence type="ECO:0000256" key="8">
    <source>
        <dbReference type="ARBA" id="ARBA00023040"/>
    </source>
</evidence>
<feature type="transmembrane region" description="Helical" evidence="18">
    <location>
        <begin position="551"/>
        <end position="577"/>
    </location>
</feature>
<dbReference type="Proteomes" id="UP001295444">
    <property type="component" value="Chromosome 10"/>
</dbReference>
<comment type="similarity">
    <text evidence="14">Belongs to the G-protein coupled receptor 3 family. TAS1R subfamily.</text>
</comment>
<dbReference type="Pfam" id="PF00003">
    <property type="entry name" value="7tm_3"/>
    <property type="match status" value="1"/>
</dbReference>
<feature type="domain" description="G-protein coupled receptors family 3 profile" evidence="20">
    <location>
        <begin position="551"/>
        <end position="815"/>
    </location>
</feature>
<feature type="transmembrane region" description="Helical" evidence="18">
    <location>
        <begin position="716"/>
        <end position="733"/>
    </location>
</feature>
<evidence type="ECO:0000259" key="20">
    <source>
        <dbReference type="PROSITE" id="PS50259"/>
    </source>
</evidence>
<evidence type="ECO:0000256" key="16">
    <source>
        <dbReference type="ARBA" id="ARBA00040704"/>
    </source>
</evidence>
<feature type="signal peptide" evidence="19">
    <location>
        <begin position="1"/>
        <end position="18"/>
    </location>
</feature>
<evidence type="ECO:0000256" key="18">
    <source>
        <dbReference type="SAM" id="Phobius"/>
    </source>
</evidence>
<dbReference type="EMBL" id="OW240921">
    <property type="protein sequence ID" value="CAH2319957.1"/>
    <property type="molecule type" value="Genomic_DNA"/>
</dbReference>
<feature type="transmembrane region" description="Helical" evidence="18">
    <location>
        <begin position="665"/>
        <end position="685"/>
    </location>
</feature>
<keyword evidence="2" id="KW-1003">Cell membrane</keyword>
<dbReference type="GO" id="GO:0004930">
    <property type="term" value="F:G protein-coupled receptor activity"/>
    <property type="evidence" value="ECO:0007669"/>
    <property type="project" value="UniProtKB-KW"/>
</dbReference>
<comment type="subunit">
    <text evidence="15">Forms heterodimers with TAS1R3.</text>
</comment>
<comment type="function">
    <text evidence="13">Putative taste receptor. TAS1R2/TAS1R3 recognizes diverse natural and synthetic sweeteners.</text>
</comment>
<dbReference type="PROSITE" id="PS00981">
    <property type="entry name" value="G_PROTEIN_RECEP_F3_3"/>
    <property type="match status" value="1"/>
</dbReference>
<evidence type="ECO:0000256" key="11">
    <source>
        <dbReference type="ARBA" id="ARBA00023180"/>
    </source>
</evidence>